<reference evidence="3 4" key="2">
    <citation type="submission" date="2016-05" db="EMBL/GenBank/DDBJ databases">
        <authorList>
            <person name="Naeem Raeece"/>
        </authorList>
    </citation>
    <scope>NUCLEOTIDE SEQUENCE [LARGE SCALE GENOMIC DNA]</scope>
</reference>
<dbReference type="Proteomes" id="UP000078555">
    <property type="component" value="Unassembled WGS sequence"/>
</dbReference>
<sequence length="72" mass="8200">MVTLTKITHLVSFSDFSELLSSPTLAYVVPSTRKCKTKKSWENIMTVRKICLENYTPSSLSPPFPSNQYSRI</sequence>
<dbReference type="AlphaFoldDB" id="A0A1A8YS98"/>
<evidence type="ECO:0000313" key="2">
    <source>
        <dbReference type="EMBL" id="SBT34520.1"/>
    </source>
</evidence>
<evidence type="ECO:0000313" key="3">
    <source>
        <dbReference type="Proteomes" id="UP000078550"/>
    </source>
</evidence>
<dbReference type="EMBL" id="FLRD01000063">
    <property type="protein sequence ID" value="SBT33993.1"/>
    <property type="molecule type" value="Genomic_DNA"/>
</dbReference>
<reference evidence="2" key="1">
    <citation type="submission" date="2016-05" db="EMBL/GenBank/DDBJ databases">
        <authorList>
            <person name="Lavstsen T."/>
            <person name="Jespersen J.S."/>
        </authorList>
    </citation>
    <scope>NUCLEOTIDE SEQUENCE [LARGE SCALE GENOMIC DNA]</scope>
</reference>
<name>A0A1A8YS98_PLAOA</name>
<proteinExistence type="predicted"/>
<evidence type="ECO:0000313" key="1">
    <source>
        <dbReference type="EMBL" id="SBT33993.1"/>
    </source>
</evidence>
<gene>
    <name evidence="1" type="ORF">POVWA1_019910</name>
    <name evidence="2" type="ORF">POVWA2_020100</name>
</gene>
<keyword evidence="4" id="KW-1185">Reference proteome</keyword>
<accession>A0A1A8YS98</accession>
<protein>
    <submittedName>
        <fullName evidence="2">Uncharacterized protein</fullName>
    </submittedName>
</protein>
<dbReference type="EMBL" id="FLRE01000080">
    <property type="protein sequence ID" value="SBT34520.1"/>
    <property type="molecule type" value="Genomic_DNA"/>
</dbReference>
<organism evidence="2 3">
    <name type="scientific">Plasmodium ovale wallikeri</name>
    <dbReference type="NCBI Taxonomy" id="864142"/>
    <lineage>
        <taxon>Eukaryota</taxon>
        <taxon>Sar</taxon>
        <taxon>Alveolata</taxon>
        <taxon>Apicomplexa</taxon>
        <taxon>Aconoidasida</taxon>
        <taxon>Haemosporida</taxon>
        <taxon>Plasmodiidae</taxon>
        <taxon>Plasmodium</taxon>
        <taxon>Plasmodium (Plasmodium)</taxon>
    </lineage>
</organism>
<evidence type="ECO:0000313" key="4">
    <source>
        <dbReference type="Proteomes" id="UP000078555"/>
    </source>
</evidence>
<dbReference type="Proteomes" id="UP000078550">
    <property type="component" value="Unassembled WGS sequence"/>
</dbReference>